<reference evidence="2 3" key="1">
    <citation type="submission" date="2015-01" db="EMBL/GenBank/DDBJ databases">
        <title>The Genome Sequence of Cladophialophora immunda CBS83496.</title>
        <authorList>
            <consortium name="The Broad Institute Genomics Platform"/>
            <person name="Cuomo C."/>
            <person name="de Hoog S."/>
            <person name="Gorbushina A."/>
            <person name="Stielow B."/>
            <person name="Teixiera M."/>
            <person name="Abouelleil A."/>
            <person name="Chapman S.B."/>
            <person name="Priest M."/>
            <person name="Young S.K."/>
            <person name="Wortman J."/>
            <person name="Nusbaum C."/>
            <person name="Birren B."/>
        </authorList>
    </citation>
    <scope>NUCLEOTIDE SEQUENCE [LARGE SCALE GENOMIC DNA]</scope>
    <source>
        <strain evidence="2 3">CBS 83496</strain>
    </source>
</reference>
<evidence type="ECO:0000313" key="3">
    <source>
        <dbReference type="Proteomes" id="UP000054466"/>
    </source>
</evidence>
<name>A0A0D2CW49_9EURO</name>
<evidence type="ECO:0000259" key="1">
    <source>
        <dbReference type="Pfam" id="PF02214"/>
    </source>
</evidence>
<dbReference type="PANTHER" id="PTHR14499">
    <property type="entry name" value="POTASSIUM CHANNEL TETRAMERIZATION DOMAIN-CONTAINING"/>
    <property type="match status" value="1"/>
</dbReference>
<proteinExistence type="predicted"/>
<dbReference type="GeneID" id="27340051"/>
<evidence type="ECO:0000313" key="2">
    <source>
        <dbReference type="EMBL" id="KIW34055.1"/>
    </source>
</evidence>
<gene>
    <name evidence="2" type="ORF">PV07_00857</name>
</gene>
<dbReference type="Proteomes" id="UP000054466">
    <property type="component" value="Unassembled WGS sequence"/>
</dbReference>
<dbReference type="Gene3D" id="3.30.710.10">
    <property type="entry name" value="Potassium Channel Kv1.1, Chain A"/>
    <property type="match status" value="1"/>
</dbReference>
<dbReference type="Pfam" id="PF02214">
    <property type="entry name" value="BTB_2"/>
    <property type="match status" value="1"/>
</dbReference>
<dbReference type="STRING" id="569365.A0A0D2CW49"/>
<dbReference type="PANTHER" id="PTHR14499:SF136">
    <property type="entry name" value="GH08630P"/>
    <property type="match status" value="1"/>
</dbReference>
<dbReference type="InterPro" id="IPR011333">
    <property type="entry name" value="SKP1/BTB/POZ_sf"/>
</dbReference>
<dbReference type="InterPro" id="IPR003131">
    <property type="entry name" value="T1-type_BTB"/>
</dbReference>
<protein>
    <recommendedName>
        <fullName evidence="1">Potassium channel tetramerisation-type BTB domain-containing protein</fullName>
    </recommendedName>
</protein>
<accession>A0A0D2CW49</accession>
<dbReference type="SUPFAM" id="SSF54695">
    <property type="entry name" value="POZ domain"/>
    <property type="match status" value="1"/>
</dbReference>
<sequence length="227" mass="26663">MYVTIKTSQRTFITDPEGWLGQSLYFKALFSEKWDKKQEDGSYFIESDANIFEHILRYLRTGVLPVFYDRLTGHDFPLYQALLEESKYFAIDRLQKWLCERKYLDAVKIHYLATETQDRGSYRKHTTNMPDGRTFMVEDRFVEITTSSNTETTMVPVTRQRNSFYCPDAKHGKSTEEYCRSCIGRARDGGISVSGGWRTEDQLMWCIVRKEVVFDHDLCVNAFLEDD</sequence>
<keyword evidence="3" id="KW-1185">Reference proteome</keyword>
<dbReference type="HOGENOM" id="CLU_071647_1_0_1"/>
<dbReference type="GO" id="GO:0051260">
    <property type="term" value="P:protein homooligomerization"/>
    <property type="evidence" value="ECO:0007669"/>
    <property type="project" value="InterPro"/>
</dbReference>
<dbReference type="RefSeq" id="XP_016254271.1">
    <property type="nucleotide sequence ID" value="XM_016387343.1"/>
</dbReference>
<dbReference type="AlphaFoldDB" id="A0A0D2CW49"/>
<dbReference type="OrthoDB" id="2414723at2759"/>
<feature type="domain" description="Potassium channel tetramerisation-type BTB" evidence="1">
    <location>
        <begin position="5"/>
        <end position="94"/>
    </location>
</feature>
<dbReference type="VEuPathDB" id="FungiDB:PV07_00857"/>
<dbReference type="EMBL" id="KN847040">
    <property type="protein sequence ID" value="KIW34055.1"/>
    <property type="molecule type" value="Genomic_DNA"/>
</dbReference>
<organism evidence="2 3">
    <name type="scientific">Cladophialophora immunda</name>
    <dbReference type="NCBI Taxonomy" id="569365"/>
    <lineage>
        <taxon>Eukaryota</taxon>
        <taxon>Fungi</taxon>
        <taxon>Dikarya</taxon>
        <taxon>Ascomycota</taxon>
        <taxon>Pezizomycotina</taxon>
        <taxon>Eurotiomycetes</taxon>
        <taxon>Chaetothyriomycetidae</taxon>
        <taxon>Chaetothyriales</taxon>
        <taxon>Herpotrichiellaceae</taxon>
        <taxon>Cladophialophora</taxon>
    </lineage>
</organism>